<dbReference type="Pfam" id="PF05199">
    <property type="entry name" value="GMC_oxred_C"/>
    <property type="match status" value="1"/>
</dbReference>
<dbReference type="PROSITE" id="PS51257">
    <property type="entry name" value="PROKAR_LIPOPROTEIN"/>
    <property type="match status" value="1"/>
</dbReference>
<reference evidence="7 8" key="1">
    <citation type="submission" date="2014-04" db="EMBL/GenBank/DDBJ databases">
        <title>Genome assembly of Hyalangium minutum DSM 14724.</title>
        <authorList>
            <person name="Sharma G."/>
            <person name="Subramanian S."/>
        </authorList>
    </citation>
    <scope>NUCLEOTIDE SEQUENCE [LARGE SCALE GENOMIC DNA]</scope>
    <source>
        <strain evidence="7 8">DSM 14724</strain>
    </source>
</reference>
<dbReference type="SUPFAM" id="SSF54373">
    <property type="entry name" value="FAD-linked reductases, C-terminal domain"/>
    <property type="match status" value="1"/>
</dbReference>
<dbReference type="AlphaFoldDB" id="A0A085WX23"/>
<keyword evidence="4 5" id="KW-0274">FAD</keyword>
<dbReference type="PIRSF" id="PIRSF000137">
    <property type="entry name" value="Alcohol_oxidase"/>
    <property type="match status" value="1"/>
</dbReference>
<dbReference type="PANTHER" id="PTHR11552">
    <property type="entry name" value="GLUCOSE-METHANOL-CHOLINE GMC OXIDOREDUCTASE"/>
    <property type="match status" value="1"/>
</dbReference>
<comment type="caution">
    <text evidence="7">The sequence shown here is derived from an EMBL/GenBank/DDBJ whole genome shotgun (WGS) entry which is preliminary data.</text>
</comment>
<evidence type="ECO:0000256" key="1">
    <source>
        <dbReference type="ARBA" id="ARBA00001974"/>
    </source>
</evidence>
<organism evidence="7 8">
    <name type="scientific">Hyalangium minutum</name>
    <dbReference type="NCBI Taxonomy" id="394096"/>
    <lineage>
        <taxon>Bacteria</taxon>
        <taxon>Pseudomonadati</taxon>
        <taxon>Myxococcota</taxon>
        <taxon>Myxococcia</taxon>
        <taxon>Myxococcales</taxon>
        <taxon>Cystobacterineae</taxon>
        <taxon>Archangiaceae</taxon>
        <taxon>Hyalangium</taxon>
    </lineage>
</organism>
<dbReference type="Pfam" id="PF00732">
    <property type="entry name" value="GMC_oxred_N"/>
    <property type="match status" value="1"/>
</dbReference>
<dbReference type="OrthoDB" id="9785276at2"/>
<comment type="cofactor">
    <cofactor evidence="1 5">
        <name>FAD</name>
        <dbReference type="ChEBI" id="CHEBI:57692"/>
    </cofactor>
</comment>
<dbReference type="InterPro" id="IPR036188">
    <property type="entry name" value="FAD/NAD-bd_sf"/>
</dbReference>
<evidence type="ECO:0000256" key="3">
    <source>
        <dbReference type="ARBA" id="ARBA00022630"/>
    </source>
</evidence>
<evidence type="ECO:0000313" key="8">
    <source>
        <dbReference type="Proteomes" id="UP000028725"/>
    </source>
</evidence>
<evidence type="ECO:0000256" key="4">
    <source>
        <dbReference type="ARBA" id="ARBA00022827"/>
    </source>
</evidence>
<protein>
    <submittedName>
        <fullName evidence="7">Choline dehydrogenase</fullName>
    </submittedName>
</protein>
<dbReference type="SUPFAM" id="SSF51905">
    <property type="entry name" value="FAD/NAD(P)-binding domain"/>
    <property type="match status" value="1"/>
</dbReference>
<dbReference type="InterPro" id="IPR007867">
    <property type="entry name" value="GMC_OxRtase_C"/>
</dbReference>
<gene>
    <name evidence="7" type="ORF">DB31_0498</name>
</gene>
<evidence type="ECO:0000313" key="7">
    <source>
        <dbReference type="EMBL" id="KFE72236.1"/>
    </source>
</evidence>
<dbReference type="GO" id="GO:0050660">
    <property type="term" value="F:flavin adenine dinucleotide binding"/>
    <property type="evidence" value="ECO:0007669"/>
    <property type="project" value="InterPro"/>
</dbReference>
<dbReference type="PANTHER" id="PTHR11552:SF147">
    <property type="entry name" value="CHOLINE DEHYDROGENASE, MITOCHONDRIAL"/>
    <property type="match status" value="1"/>
</dbReference>
<proteinExistence type="inferred from homology"/>
<feature type="domain" description="Glucose-methanol-choline oxidoreductase N-terminal" evidence="6">
    <location>
        <begin position="250"/>
        <end position="264"/>
    </location>
</feature>
<feature type="binding site" evidence="5">
    <location>
        <begin position="98"/>
        <end position="101"/>
    </location>
    <ligand>
        <name>FAD</name>
        <dbReference type="ChEBI" id="CHEBI:57692"/>
    </ligand>
</feature>
<dbReference type="EMBL" id="JMCB01000001">
    <property type="protein sequence ID" value="KFE72236.1"/>
    <property type="molecule type" value="Genomic_DNA"/>
</dbReference>
<dbReference type="STRING" id="394096.DB31_0498"/>
<accession>A0A085WX23</accession>
<sequence>MNPLKGTFDYIVLGAGSAGCVLAAMLAEKLPDARILLLEAGHDIPPKDATVWDPTRWLLVSRDPQREWGYRSVAQAGLNGRTIRLARAKALGGCSIHNAMVYVRGGRYGFDQWAQAGCEGWDYESLLPSFHRVEQRLHITHAKADPFVMELIGACNHLGIPYNLDYNASPHAFGVSPFQFLISQQGRRETAFSHFLGARKPRRLKIASGVRFDRILFDPERRAVAVVATDLRTQRQVELPARREILLCAGAIGSPHLLLLSGVGPEDQLRDMGIPVVSALPGVGENFQDDLFVTGGFASKKPLPPQPYGLIGAVIFTSTDPSTLPHLTDVECSLASGTMKGMDLPPDKQQSYFIYPNLQLLKSRGTIRLSSSNPTEPPLIDPRYLTAPEDLQRCIHGVKLARRMGHHPNMASWFSQELLPGPEVQTDAELEAYVRQTADTCYHYAGTCKMGVDDQSVVTPRLNVLGTQGLRVIDASIIPTTVSGNTAAATMMIAAKGAELVSQRE</sequence>
<evidence type="ECO:0000259" key="6">
    <source>
        <dbReference type="PROSITE" id="PS00624"/>
    </source>
</evidence>
<dbReference type="Proteomes" id="UP000028725">
    <property type="component" value="Unassembled WGS sequence"/>
</dbReference>
<comment type="similarity">
    <text evidence="2">Belongs to the GMC oxidoreductase family.</text>
</comment>
<evidence type="ECO:0000256" key="5">
    <source>
        <dbReference type="PIRSR" id="PIRSR000137-2"/>
    </source>
</evidence>
<name>A0A085WX23_9BACT</name>
<dbReference type="RefSeq" id="WP_044181298.1">
    <property type="nucleotide sequence ID" value="NZ_JMCB01000001.1"/>
</dbReference>
<dbReference type="PROSITE" id="PS00624">
    <property type="entry name" value="GMC_OXRED_2"/>
    <property type="match status" value="1"/>
</dbReference>
<dbReference type="Gene3D" id="3.50.50.60">
    <property type="entry name" value="FAD/NAD(P)-binding domain"/>
    <property type="match status" value="1"/>
</dbReference>
<dbReference type="PATRIC" id="fig|394096.3.peg.493"/>
<dbReference type="InterPro" id="IPR012132">
    <property type="entry name" value="GMC_OxRdtase"/>
</dbReference>
<dbReference type="Gene3D" id="3.30.560.10">
    <property type="entry name" value="Glucose Oxidase, domain 3"/>
    <property type="match status" value="1"/>
</dbReference>
<evidence type="ECO:0000256" key="2">
    <source>
        <dbReference type="ARBA" id="ARBA00010790"/>
    </source>
</evidence>
<dbReference type="GO" id="GO:0016614">
    <property type="term" value="F:oxidoreductase activity, acting on CH-OH group of donors"/>
    <property type="evidence" value="ECO:0007669"/>
    <property type="project" value="InterPro"/>
</dbReference>
<keyword evidence="3" id="KW-0285">Flavoprotein</keyword>
<dbReference type="InterPro" id="IPR000172">
    <property type="entry name" value="GMC_OxRdtase_N"/>
</dbReference>
<keyword evidence="8" id="KW-1185">Reference proteome</keyword>